<sequence>MKVKELSGMQSLKHLPQEEREKVGLQRRKDLELLYDKIRNLKSRLERKEEMLKDYEAGMEQLRYRKARRLLLATGPSETESWDAK</sequence>
<feature type="region of interest" description="Disordered" evidence="2">
    <location>
        <begin position="1"/>
        <end position="22"/>
    </location>
</feature>
<evidence type="ECO:0000313" key="3">
    <source>
        <dbReference type="EMBL" id="KAK4809850.1"/>
    </source>
</evidence>
<name>A0AAN7MMH3_MYCAM</name>
<keyword evidence="1" id="KW-0175">Coiled coil</keyword>
<keyword evidence="4" id="KW-1185">Reference proteome</keyword>
<evidence type="ECO:0000313" key="4">
    <source>
        <dbReference type="Proteomes" id="UP001333110"/>
    </source>
</evidence>
<proteinExistence type="predicted"/>
<feature type="coiled-coil region" evidence="1">
    <location>
        <begin position="28"/>
        <end position="65"/>
    </location>
</feature>
<organism evidence="3 4">
    <name type="scientific">Mycteria americana</name>
    <name type="common">Wood stork</name>
    <dbReference type="NCBI Taxonomy" id="33587"/>
    <lineage>
        <taxon>Eukaryota</taxon>
        <taxon>Metazoa</taxon>
        <taxon>Chordata</taxon>
        <taxon>Craniata</taxon>
        <taxon>Vertebrata</taxon>
        <taxon>Euteleostomi</taxon>
        <taxon>Archelosauria</taxon>
        <taxon>Archosauria</taxon>
        <taxon>Dinosauria</taxon>
        <taxon>Saurischia</taxon>
        <taxon>Theropoda</taxon>
        <taxon>Coelurosauria</taxon>
        <taxon>Aves</taxon>
        <taxon>Neognathae</taxon>
        <taxon>Neoaves</taxon>
        <taxon>Aequornithes</taxon>
        <taxon>Ciconiiformes</taxon>
        <taxon>Ciconiidae</taxon>
        <taxon>Mycteria</taxon>
    </lineage>
</organism>
<evidence type="ECO:0000256" key="2">
    <source>
        <dbReference type="SAM" id="MobiDB-lite"/>
    </source>
</evidence>
<comment type="caution">
    <text evidence="3">The sequence shown here is derived from an EMBL/GenBank/DDBJ whole genome shotgun (WGS) entry which is preliminary data.</text>
</comment>
<dbReference type="AlphaFoldDB" id="A0AAN7MMH3"/>
<reference evidence="3 4" key="1">
    <citation type="journal article" date="2023" name="J. Hered.">
        <title>Chromosome-level genome of the wood stork (Mycteria americana) provides insight into avian chromosome evolution.</title>
        <authorList>
            <person name="Flamio R. Jr."/>
            <person name="Ramstad K.M."/>
        </authorList>
    </citation>
    <scope>NUCLEOTIDE SEQUENCE [LARGE SCALE GENOMIC DNA]</scope>
    <source>
        <strain evidence="3">JAX WOST 10</strain>
    </source>
</reference>
<protein>
    <submittedName>
        <fullName evidence="3">Uncharacterized protein</fullName>
    </submittedName>
</protein>
<gene>
    <name evidence="3" type="ORF">QYF61_021310</name>
</gene>
<dbReference type="Proteomes" id="UP001333110">
    <property type="component" value="Unassembled WGS sequence"/>
</dbReference>
<dbReference type="EMBL" id="JAUNZN010000020">
    <property type="protein sequence ID" value="KAK4809850.1"/>
    <property type="molecule type" value="Genomic_DNA"/>
</dbReference>
<evidence type="ECO:0000256" key="1">
    <source>
        <dbReference type="SAM" id="Coils"/>
    </source>
</evidence>
<accession>A0AAN7MMH3</accession>